<evidence type="ECO:0000256" key="2">
    <source>
        <dbReference type="SAM" id="SignalP"/>
    </source>
</evidence>
<dbReference type="AlphaFoldDB" id="A0A3R5ZYI9"/>
<evidence type="ECO:0000313" key="3">
    <source>
        <dbReference type="EMBL" id="RGS19822.1"/>
    </source>
</evidence>
<keyword evidence="2" id="KW-0732">Signal</keyword>
<evidence type="ECO:0000256" key="1">
    <source>
        <dbReference type="SAM" id="MobiDB-lite"/>
    </source>
</evidence>
<feature type="region of interest" description="Disordered" evidence="1">
    <location>
        <begin position="29"/>
        <end position="50"/>
    </location>
</feature>
<gene>
    <name evidence="3" type="ORF">DWY11_00975</name>
</gene>
<dbReference type="Gene3D" id="2.60.40.10">
    <property type="entry name" value="Immunoglobulins"/>
    <property type="match status" value="1"/>
</dbReference>
<proteinExistence type="predicted"/>
<dbReference type="InterPro" id="IPR013783">
    <property type="entry name" value="Ig-like_fold"/>
</dbReference>
<feature type="chain" id="PRO_5018736171" description="Fibronectin type-III domain-containing protein" evidence="2">
    <location>
        <begin position="25"/>
        <end position="354"/>
    </location>
</feature>
<organism evidence="3 4">
    <name type="scientific">Segatella copri</name>
    <dbReference type="NCBI Taxonomy" id="165179"/>
    <lineage>
        <taxon>Bacteria</taxon>
        <taxon>Pseudomonadati</taxon>
        <taxon>Bacteroidota</taxon>
        <taxon>Bacteroidia</taxon>
        <taxon>Bacteroidales</taxon>
        <taxon>Prevotellaceae</taxon>
        <taxon>Segatella</taxon>
    </lineage>
</organism>
<comment type="caution">
    <text evidence="3">The sequence shown here is derived from an EMBL/GenBank/DDBJ whole genome shotgun (WGS) entry which is preliminary data.</text>
</comment>
<dbReference type="PROSITE" id="PS51257">
    <property type="entry name" value="PROKAR_LIPOPROTEIN"/>
    <property type="match status" value="1"/>
</dbReference>
<evidence type="ECO:0008006" key="5">
    <source>
        <dbReference type="Google" id="ProtNLM"/>
    </source>
</evidence>
<dbReference type="RefSeq" id="WP_147337012.1">
    <property type="nucleotide sequence ID" value="NZ_QRVA01000001.1"/>
</dbReference>
<sequence length="354" mass="38512">MMKSNKLAILLMAFAITAITPMFTSCSSGDDNEEENYSPDGDNSNGGKKLSGVINGHEAVDLGLSVKWATCNYGASSSYYNGNYYAWGETSTRNSYYRDTYKYYNSRTDRDNDLMNNIQGSKYDVAKNWGGNWRMPSKAEFEELLSKCSWKWTTMSGTSGYKITSSNGMSIFLPANGEYSGVEKGAKAGIWGEYWTGTFKNTTNFYSHAYALTFTQSKKSVDGYYRYVGLAIRPVTTSAFSSSNQGGNNSGGSTGGSTSYEKPDIGFNDFTATQTKLKVVYKIYNKDEAKVTSAKVYYGTSSNPTKSVSATVAGVLITANISGLKKGTTYYVKCVATGKGGTTTTGTTKVITNY</sequence>
<feature type="signal peptide" evidence="2">
    <location>
        <begin position="1"/>
        <end position="24"/>
    </location>
</feature>
<protein>
    <recommendedName>
        <fullName evidence="5">Fibronectin type-III domain-containing protein</fullName>
    </recommendedName>
</protein>
<dbReference type="Proteomes" id="UP000283872">
    <property type="component" value="Unassembled WGS sequence"/>
</dbReference>
<reference evidence="3 4" key="1">
    <citation type="submission" date="2018-08" db="EMBL/GenBank/DDBJ databases">
        <title>A genome reference for cultivated species of the human gut microbiota.</title>
        <authorList>
            <person name="Zou Y."/>
            <person name="Xue W."/>
            <person name="Luo G."/>
        </authorList>
    </citation>
    <scope>NUCLEOTIDE SEQUENCE [LARGE SCALE GENOMIC DNA]</scope>
    <source>
        <strain evidence="3 4">AF24-12</strain>
    </source>
</reference>
<dbReference type="EMBL" id="QRVA01000001">
    <property type="protein sequence ID" value="RGS19822.1"/>
    <property type="molecule type" value="Genomic_DNA"/>
</dbReference>
<name>A0A3R5ZYI9_9BACT</name>
<evidence type="ECO:0000313" key="4">
    <source>
        <dbReference type="Proteomes" id="UP000283872"/>
    </source>
</evidence>
<accession>A0A3R5ZYI9</accession>